<evidence type="ECO:0000313" key="3">
    <source>
        <dbReference type="Proteomes" id="UP001066276"/>
    </source>
</evidence>
<dbReference type="Proteomes" id="UP001066276">
    <property type="component" value="Chromosome 2_2"/>
</dbReference>
<proteinExistence type="predicted"/>
<organism evidence="2 3">
    <name type="scientific">Pleurodeles waltl</name>
    <name type="common">Iberian ribbed newt</name>
    <dbReference type="NCBI Taxonomy" id="8319"/>
    <lineage>
        <taxon>Eukaryota</taxon>
        <taxon>Metazoa</taxon>
        <taxon>Chordata</taxon>
        <taxon>Craniata</taxon>
        <taxon>Vertebrata</taxon>
        <taxon>Euteleostomi</taxon>
        <taxon>Amphibia</taxon>
        <taxon>Batrachia</taxon>
        <taxon>Caudata</taxon>
        <taxon>Salamandroidea</taxon>
        <taxon>Salamandridae</taxon>
        <taxon>Pleurodelinae</taxon>
        <taxon>Pleurodeles</taxon>
    </lineage>
</organism>
<evidence type="ECO:0000313" key="2">
    <source>
        <dbReference type="EMBL" id="KAJ1192803.1"/>
    </source>
</evidence>
<feature type="region of interest" description="Disordered" evidence="1">
    <location>
        <begin position="91"/>
        <end position="181"/>
    </location>
</feature>
<protein>
    <submittedName>
        <fullName evidence="2">Uncharacterized protein</fullName>
    </submittedName>
</protein>
<dbReference type="AlphaFoldDB" id="A0AAV7UXS4"/>
<keyword evidence="3" id="KW-1185">Reference proteome</keyword>
<sequence>MGPFGTAKQCPIRGWKGPIGGTVARRSTRRQRSRLDGDMEERCTAHCIAPDLRCDKEGPGDLPDICPMSTGLDPFRVAYGLLQPWALGRGPRAAAEGTVGDLKPPPRRDGELGVPDCGQRGSRPAVPGGEQQSCTCAGGKRRGLGQRPHAWIQSCGYRARAKRPTTGHGGGARSWGLAWRP</sequence>
<reference evidence="2" key="1">
    <citation type="journal article" date="2022" name="bioRxiv">
        <title>Sequencing and chromosome-scale assembly of the giantPleurodeles waltlgenome.</title>
        <authorList>
            <person name="Brown T."/>
            <person name="Elewa A."/>
            <person name="Iarovenko S."/>
            <person name="Subramanian E."/>
            <person name="Araus A.J."/>
            <person name="Petzold A."/>
            <person name="Susuki M."/>
            <person name="Suzuki K.-i.T."/>
            <person name="Hayashi T."/>
            <person name="Toyoda A."/>
            <person name="Oliveira C."/>
            <person name="Osipova E."/>
            <person name="Leigh N.D."/>
            <person name="Simon A."/>
            <person name="Yun M.H."/>
        </authorList>
    </citation>
    <scope>NUCLEOTIDE SEQUENCE</scope>
    <source>
        <strain evidence="2">20211129_DDA</strain>
        <tissue evidence="2">Liver</tissue>
    </source>
</reference>
<feature type="region of interest" description="Disordered" evidence="1">
    <location>
        <begin position="1"/>
        <end position="36"/>
    </location>
</feature>
<dbReference type="EMBL" id="JANPWB010000004">
    <property type="protein sequence ID" value="KAJ1192803.1"/>
    <property type="molecule type" value="Genomic_DNA"/>
</dbReference>
<comment type="caution">
    <text evidence="2">The sequence shown here is derived from an EMBL/GenBank/DDBJ whole genome shotgun (WGS) entry which is preliminary data.</text>
</comment>
<accession>A0AAV7UXS4</accession>
<gene>
    <name evidence="2" type="ORF">NDU88_002109</name>
</gene>
<evidence type="ECO:0000256" key="1">
    <source>
        <dbReference type="SAM" id="MobiDB-lite"/>
    </source>
</evidence>
<name>A0AAV7UXS4_PLEWA</name>